<feature type="domain" description="Cytochrome c" evidence="11">
    <location>
        <begin position="200"/>
        <end position="374"/>
    </location>
</feature>
<evidence type="ECO:0000256" key="4">
    <source>
        <dbReference type="ARBA" id="ARBA00022729"/>
    </source>
</evidence>
<evidence type="ECO:0000256" key="1">
    <source>
        <dbReference type="ARBA" id="ARBA00004418"/>
    </source>
</evidence>
<dbReference type="PROSITE" id="PS51007">
    <property type="entry name" value="CYTC"/>
    <property type="match status" value="2"/>
</dbReference>
<dbReference type="GO" id="GO:0016491">
    <property type="term" value="F:oxidoreductase activity"/>
    <property type="evidence" value="ECO:0007669"/>
    <property type="project" value="UniProtKB-KW"/>
</dbReference>
<feature type="chain" id="PRO_5046374954" evidence="10">
    <location>
        <begin position="19"/>
        <end position="381"/>
    </location>
</feature>
<dbReference type="Gene3D" id="1.10.760.10">
    <property type="entry name" value="Cytochrome c-like domain"/>
    <property type="match status" value="2"/>
</dbReference>
<evidence type="ECO:0000256" key="9">
    <source>
        <dbReference type="SAM" id="MobiDB-lite"/>
    </source>
</evidence>
<keyword evidence="7 8" id="KW-0408">Iron</keyword>
<evidence type="ECO:0000256" key="3">
    <source>
        <dbReference type="ARBA" id="ARBA00022723"/>
    </source>
</evidence>
<dbReference type="RefSeq" id="WP_348758977.1">
    <property type="nucleotide sequence ID" value="NZ_OZ026884.1"/>
</dbReference>
<feature type="compositionally biased region" description="Basic and acidic residues" evidence="9">
    <location>
        <begin position="51"/>
        <end position="62"/>
    </location>
</feature>
<evidence type="ECO:0000313" key="13">
    <source>
        <dbReference type="Proteomes" id="UP001497493"/>
    </source>
</evidence>
<keyword evidence="6 12" id="KW-0560">Oxidoreductase</keyword>
<evidence type="ECO:0000256" key="5">
    <source>
        <dbReference type="ARBA" id="ARBA00022764"/>
    </source>
</evidence>
<dbReference type="PANTHER" id="PTHR30600">
    <property type="entry name" value="CYTOCHROME C PEROXIDASE-RELATED"/>
    <property type="match status" value="1"/>
</dbReference>
<evidence type="ECO:0000259" key="11">
    <source>
        <dbReference type="PROSITE" id="PS51007"/>
    </source>
</evidence>
<dbReference type="InterPro" id="IPR009056">
    <property type="entry name" value="Cyt_c-like_dom"/>
</dbReference>
<reference evidence="12 13" key="1">
    <citation type="submission" date="2024-04" db="EMBL/GenBank/DDBJ databases">
        <authorList>
            <person name="Cremers G."/>
        </authorList>
    </citation>
    <scope>NUCLEOTIDE SEQUENCE [LARGE SCALE GENOMIC DNA]</scope>
    <source>
        <strain evidence="12">MeCH1-AG</strain>
    </source>
</reference>
<proteinExistence type="predicted"/>
<evidence type="ECO:0000256" key="6">
    <source>
        <dbReference type="ARBA" id="ARBA00023002"/>
    </source>
</evidence>
<gene>
    <name evidence="12" type="primary">mauG</name>
    <name evidence="12" type="ORF">MECH1_V1_0643</name>
</gene>
<dbReference type="PANTHER" id="PTHR30600:SF10">
    <property type="entry name" value="BLL6722 PROTEIN"/>
    <property type="match status" value="1"/>
</dbReference>
<evidence type="ECO:0000313" key="12">
    <source>
        <dbReference type="EMBL" id="CAL1239419.1"/>
    </source>
</evidence>
<feature type="domain" description="Cytochrome c" evidence="11">
    <location>
        <begin position="25"/>
        <end position="144"/>
    </location>
</feature>
<sequence>MRRLITLIALVTAPAVLAAPPFLSRKARLGRELFFDTRLSNPPGQACASCHDPKARFTDPDRSAPTSKGASPELHGHRNAPTLLYAAFSPPFHFDRTAQDYLGGQFLDGRAATLKEQAKQPFLNPVEMANPDPAAVVDKVRQAPYAPLFLRVYGRRALDDPRKAFDRIADALAAFERTPQFRPFSSKYDYYLLGKARLTPQEQRGRRLFEDPAKGNCAACHPDRPAEDGTPPLFTDHSYDNLGVPRNPDNPFYTLPRQFNPEGFGFVDLGLGATVQKQADAGRFKVPTLRNIARTAPYMHNGYFKTLRGVVDFYNSRDVKPPCANPLASEAEALRDGCWPAAEVPDNVNRDELGDLGLTPQEVDDLVAFLHTLTDGYRPGR</sequence>
<dbReference type="InterPro" id="IPR051395">
    <property type="entry name" value="Cytochrome_c_Peroxidase/MauG"/>
</dbReference>
<evidence type="ECO:0000256" key="7">
    <source>
        <dbReference type="ARBA" id="ARBA00023004"/>
    </source>
</evidence>
<keyword evidence="4 10" id="KW-0732">Signal</keyword>
<dbReference type="PIRSF" id="PIRSF000294">
    <property type="entry name" value="Cytochrome-c_peroxidase"/>
    <property type="match status" value="1"/>
</dbReference>
<dbReference type="InterPro" id="IPR026259">
    <property type="entry name" value="MauG/Cytc_peroxidase"/>
</dbReference>
<comment type="subcellular location">
    <subcellularLocation>
        <location evidence="1">Periplasm</location>
    </subcellularLocation>
</comment>
<name>A0ABP1C5H4_9GAMM</name>
<feature type="signal peptide" evidence="10">
    <location>
        <begin position="1"/>
        <end position="18"/>
    </location>
</feature>
<evidence type="ECO:0000256" key="2">
    <source>
        <dbReference type="ARBA" id="ARBA00022617"/>
    </source>
</evidence>
<dbReference type="Pfam" id="PF03150">
    <property type="entry name" value="CCP_MauG"/>
    <property type="match status" value="1"/>
</dbReference>
<keyword evidence="5" id="KW-0574">Periplasm</keyword>
<evidence type="ECO:0000256" key="10">
    <source>
        <dbReference type="SAM" id="SignalP"/>
    </source>
</evidence>
<dbReference type="Proteomes" id="UP001497493">
    <property type="component" value="Chromosome"/>
</dbReference>
<dbReference type="InterPro" id="IPR036909">
    <property type="entry name" value="Cyt_c-like_dom_sf"/>
</dbReference>
<keyword evidence="3 8" id="KW-0479">Metal-binding</keyword>
<accession>A0ABP1C5H4</accession>
<organism evidence="12 13">
    <name type="scientific">Candidatus Methylocalor cossyra</name>
    <dbReference type="NCBI Taxonomy" id="3108543"/>
    <lineage>
        <taxon>Bacteria</taxon>
        <taxon>Pseudomonadati</taxon>
        <taxon>Pseudomonadota</taxon>
        <taxon>Gammaproteobacteria</taxon>
        <taxon>Methylococcales</taxon>
        <taxon>Methylococcaceae</taxon>
        <taxon>Candidatus Methylocalor</taxon>
    </lineage>
</organism>
<keyword evidence="2 8" id="KW-0349">Heme</keyword>
<feature type="region of interest" description="Disordered" evidence="9">
    <location>
        <begin position="43"/>
        <end position="77"/>
    </location>
</feature>
<keyword evidence="13" id="KW-1185">Reference proteome</keyword>
<dbReference type="EMBL" id="OZ026884">
    <property type="protein sequence ID" value="CAL1239419.1"/>
    <property type="molecule type" value="Genomic_DNA"/>
</dbReference>
<dbReference type="EC" id="1.-.-.-" evidence="12"/>
<dbReference type="SUPFAM" id="SSF46626">
    <property type="entry name" value="Cytochrome c"/>
    <property type="match status" value="2"/>
</dbReference>
<evidence type="ECO:0000256" key="8">
    <source>
        <dbReference type="PROSITE-ProRule" id="PRU00433"/>
    </source>
</evidence>
<protein>
    <submittedName>
        <fullName evidence="12">Methylamine utilization protein MauG</fullName>
        <ecNumber evidence="12">1.-.-.-</ecNumber>
    </submittedName>
</protein>
<dbReference type="InterPro" id="IPR004852">
    <property type="entry name" value="Di-haem_cyt_c_peroxidsae"/>
</dbReference>